<dbReference type="AlphaFoldDB" id="A0A3B7MAE4"/>
<keyword evidence="4" id="KW-1185">Reference proteome</keyword>
<protein>
    <submittedName>
        <fullName evidence="3">4-vinyl reductase</fullName>
    </submittedName>
</protein>
<dbReference type="SUPFAM" id="SSF111126">
    <property type="entry name" value="Ligand-binding domain in the NO signalling and Golgi transport"/>
    <property type="match status" value="1"/>
</dbReference>
<organism evidence="3 4">
    <name type="scientific">Thermosynechococcus sichuanensis E542</name>
    <dbReference type="NCBI Taxonomy" id="2016101"/>
    <lineage>
        <taxon>Bacteria</taxon>
        <taxon>Bacillati</taxon>
        <taxon>Cyanobacteriota</taxon>
        <taxon>Cyanophyceae</taxon>
        <taxon>Acaryochloridales</taxon>
        <taxon>Thermosynechococcaceae</taxon>
        <taxon>Thermosynechococcus</taxon>
        <taxon>Thermosynechococcus sichuanensis</taxon>
    </lineage>
</organism>
<sequence length="243" mass="27906">MVSVTPSRPAGSASAMTPAQGYHHQLHQTHPTRTNHYSLRDYLQFDHQRGSITDWYDQRIALATEDFVIGLVEGLEEEVGSASTLVMYRIGEEWGKRDAVVFKQHFEQEYQRELRKSALTFLLEAWWWPFTTLGWGNWEVDLTEQKNGFMFINIFDSVVARTLGDVGKPVCYIYAGLFAGFFTGLIQKPLSCIELQCYAMGETYCKFLVGKQDRIDAAAFWQNEGATARDIEKRLRQGELVKR</sequence>
<reference evidence="4" key="1">
    <citation type="submission" date="2018-09" db="EMBL/GenBank/DDBJ databases">
        <title>Complete genome sequence of thermophilic cyanobacteria strain Thermosynechococcus elongatus PKUAC-SCTE542.</title>
        <authorList>
            <person name="Liang Y."/>
            <person name="Tang J."/>
            <person name="Daroch M."/>
        </authorList>
    </citation>
    <scope>NUCLEOTIDE SEQUENCE [LARGE SCALE GENOMIC DNA]</scope>
    <source>
        <strain evidence="4">E542</strain>
    </source>
</reference>
<dbReference type="Gene3D" id="3.30.1380.20">
    <property type="entry name" value="Trafficking protein particle complex subunit 3"/>
    <property type="match status" value="1"/>
</dbReference>
<accession>A0A3B7MAE4</accession>
<name>A0A3B7MAE4_9CYAN</name>
<dbReference type="InterPro" id="IPR024096">
    <property type="entry name" value="NO_sig/Golgi_transp_ligand-bd"/>
</dbReference>
<evidence type="ECO:0000259" key="2">
    <source>
        <dbReference type="SMART" id="SM00989"/>
    </source>
</evidence>
<gene>
    <name evidence="3" type="ORF">D3A95_03960</name>
</gene>
<evidence type="ECO:0000313" key="3">
    <source>
        <dbReference type="EMBL" id="AXY67587.1"/>
    </source>
</evidence>
<feature type="region of interest" description="Disordered" evidence="1">
    <location>
        <begin position="1"/>
        <end position="30"/>
    </location>
</feature>
<dbReference type="KEGG" id="tsq:D3A95_03960"/>
<dbReference type="Pfam" id="PF02830">
    <property type="entry name" value="V4R"/>
    <property type="match status" value="1"/>
</dbReference>
<feature type="domain" description="4-vinyl reductase 4VR" evidence="2">
    <location>
        <begin position="149"/>
        <end position="211"/>
    </location>
</feature>
<dbReference type="InterPro" id="IPR004096">
    <property type="entry name" value="V4R"/>
</dbReference>
<dbReference type="SMART" id="SM00989">
    <property type="entry name" value="V4R"/>
    <property type="match status" value="1"/>
</dbReference>
<dbReference type="PANTHER" id="PTHR35090:SF1">
    <property type="entry name" value="SLR0144 PROTEIN"/>
    <property type="match status" value="1"/>
</dbReference>
<evidence type="ECO:0000256" key="1">
    <source>
        <dbReference type="SAM" id="MobiDB-lite"/>
    </source>
</evidence>
<dbReference type="PANTHER" id="PTHR35090">
    <property type="entry name" value="DNA-DIRECTED RNA POLYMERASE SUBUNIT I"/>
    <property type="match status" value="1"/>
</dbReference>
<dbReference type="EMBL" id="CP032152">
    <property type="protein sequence ID" value="AXY67587.1"/>
    <property type="molecule type" value="Genomic_DNA"/>
</dbReference>
<evidence type="ECO:0000313" key="4">
    <source>
        <dbReference type="Proteomes" id="UP000261812"/>
    </source>
</evidence>
<dbReference type="Proteomes" id="UP000261812">
    <property type="component" value="Chromosome"/>
</dbReference>
<proteinExistence type="predicted"/>